<feature type="transmembrane region" description="Helical" evidence="1">
    <location>
        <begin position="76"/>
        <end position="98"/>
    </location>
</feature>
<dbReference type="RefSeq" id="WP_343990897.1">
    <property type="nucleotide sequence ID" value="NZ_BAAALG010000002.1"/>
</dbReference>
<gene>
    <name evidence="2" type="ORF">GCM10009668_04410</name>
</gene>
<evidence type="ECO:0000256" key="1">
    <source>
        <dbReference type="SAM" id="Phobius"/>
    </source>
</evidence>
<organism evidence="2 3">
    <name type="scientific">Nocardioides dubius</name>
    <dbReference type="NCBI Taxonomy" id="317019"/>
    <lineage>
        <taxon>Bacteria</taxon>
        <taxon>Bacillati</taxon>
        <taxon>Actinomycetota</taxon>
        <taxon>Actinomycetes</taxon>
        <taxon>Propionibacteriales</taxon>
        <taxon>Nocardioidaceae</taxon>
        <taxon>Nocardioides</taxon>
    </lineage>
</organism>
<evidence type="ECO:0008006" key="4">
    <source>
        <dbReference type="Google" id="ProtNLM"/>
    </source>
</evidence>
<keyword evidence="3" id="KW-1185">Reference proteome</keyword>
<keyword evidence="1" id="KW-1133">Transmembrane helix</keyword>
<evidence type="ECO:0000313" key="2">
    <source>
        <dbReference type="EMBL" id="GAA1092509.1"/>
    </source>
</evidence>
<proteinExistence type="predicted"/>
<sequence length="135" mass="13512">MPAVNTWMHDYLRSARAGIIGGVAITAVYCFIAVLSTPRPSNGDLAAFAAVVVGIAAGCALLAAAAVLWARAGIRLLAALLAGLLGGPAVAFLAQLVLDGVPQGEGDTDRLMVASIASGLLGALVGAMCWVGARR</sequence>
<evidence type="ECO:0000313" key="3">
    <source>
        <dbReference type="Proteomes" id="UP001501581"/>
    </source>
</evidence>
<protein>
    <recommendedName>
        <fullName evidence="4">TIGR04086 family membrane protein</fullName>
    </recommendedName>
</protein>
<reference evidence="2 3" key="1">
    <citation type="journal article" date="2019" name="Int. J. Syst. Evol. Microbiol.">
        <title>The Global Catalogue of Microorganisms (GCM) 10K type strain sequencing project: providing services to taxonomists for standard genome sequencing and annotation.</title>
        <authorList>
            <consortium name="The Broad Institute Genomics Platform"/>
            <consortium name="The Broad Institute Genome Sequencing Center for Infectious Disease"/>
            <person name="Wu L."/>
            <person name="Ma J."/>
        </authorList>
    </citation>
    <scope>NUCLEOTIDE SEQUENCE [LARGE SCALE GENOMIC DNA]</scope>
    <source>
        <strain evidence="2 3">JCM 13008</strain>
    </source>
</reference>
<feature type="transmembrane region" description="Helical" evidence="1">
    <location>
        <begin position="17"/>
        <end position="35"/>
    </location>
</feature>
<dbReference type="EMBL" id="BAAALG010000002">
    <property type="protein sequence ID" value="GAA1092509.1"/>
    <property type="molecule type" value="Genomic_DNA"/>
</dbReference>
<keyword evidence="1" id="KW-0472">Membrane</keyword>
<feature type="transmembrane region" description="Helical" evidence="1">
    <location>
        <begin position="47"/>
        <end position="69"/>
    </location>
</feature>
<feature type="transmembrane region" description="Helical" evidence="1">
    <location>
        <begin position="110"/>
        <end position="133"/>
    </location>
</feature>
<comment type="caution">
    <text evidence="2">The sequence shown here is derived from an EMBL/GenBank/DDBJ whole genome shotgun (WGS) entry which is preliminary data.</text>
</comment>
<keyword evidence="1" id="KW-0812">Transmembrane</keyword>
<name>A0ABN1TLE3_9ACTN</name>
<dbReference type="Proteomes" id="UP001501581">
    <property type="component" value="Unassembled WGS sequence"/>
</dbReference>
<accession>A0ABN1TLE3</accession>